<dbReference type="NCBIfam" id="TIGR00732">
    <property type="entry name" value="dprA"/>
    <property type="match status" value="1"/>
</dbReference>
<dbReference type="RefSeq" id="WP_353932313.1">
    <property type="nucleotide sequence ID" value="NZ_CP150886.1"/>
</dbReference>
<feature type="domain" description="Smf/DprA SLOG" evidence="2">
    <location>
        <begin position="82"/>
        <end position="286"/>
    </location>
</feature>
<dbReference type="Gene3D" id="1.10.10.10">
    <property type="entry name" value="Winged helix-like DNA-binding domain superfamily/Winged helix DNA-binding domain"/>
    <property type="match status" value="1"/>
</dbReference>
<dbReference type="PANTHER" id="PTHR43022:SF1">
    <property type="entry name" value="PROTEIN SMF"/>
    <property type="match status" value="1"/>
</dbReference>
<dbReference type="PANTHER" id="PTHR43022">
    <property type="entry name" value="PROTEIN SMF"/>
    <property type="match status" value="1"/>
</dbReference>
<name>A0ABZ2UWD0_9CYAN</name>
<evidence type="ECO:0000313" key="5">
    <source>
        <dbReference type="Proteomes" id="UP001483337"/>
    </source>
</evidence>
<dbReference type="InterPro" id="IPR036388">
    <property type="entry name" value="WH-like_DNA-bd_sf"/>
</dbReference>
<evidence type="ECO:0000313" key="4">
    <source>
        <dbReference type="EMBL" id="WZB89412.1"/>
    </source>
</evidence>
<dbReference type="Gene3D" id="3.40.50.450">
    <property type="match status" value="1"/>
</dbReference>
<comment type="similarity">
    <text evidence="1">Belongs to the DprA/Smf family.</text>
</comment>
<dbReference type="SUPFAM" id="SSF47781">
    <property type="entry name" value="RuvA domain 2-like"/>
    <property type="match status" value="1"/>
</dbReference>
<keyword evidence="5" id="KW-1185">Reference proteome</keyword>
<dbReference type="InterPro" id="IPR010994">
    <property type="entry name" value="RuvA_2-like"/>
</dbReference>
<dbReference type="InterPro" id="IPR041614">
    <property type="entry name" value="DprA_WH"/>
</dbReference>
<evidence type="ECO:0000256" key="1">
    <source>
        <dbReference type="ARBA" id="ARBA00006525"/>
    </source>
</evidence>
<proteinExistence type="inferred from homology"/>
<protein>
    <submittedName>
        <fullName evidence="4">DNA-processing protein DprA</fullName>
    </submittedName>
</protein>
<dbReference type="InterPro" id="IPR003488">
    <property type="entry name" value="DprA"/>
</dbReference>
<reference evidence="4 5" key="1">
    <citation type="submission" date="2024-04" db="EMBL/GenBank/DDBJ databases">
        <title>Okeanomitos corallinicola gen. &amp; sp. nov. (Nostocales, Cyanobacteria), a new toxic marine heterocyst-forming cyanobacterium from a coral reef.</title>
        <authorList>
            <person name="Li H."/>
            <person name="Li R."/>
            <person name="Kang J."/>
            <person name="Hii K.S."/>
            <person name="Mohamed H.F."/>
            <person name="Xu X."/>
            <person name="Luo Z."/>
        </authorList>
    </citation>
    <scope>NUCLEOTIDE SEQUENCE [LARGE SCALE GENOMIC DNA]</scope>
    <source>
        <strain evidence="4 5">TIOX110</strain>
    </source>
</reference>
<feature type="domain" description="DprA winged helix" evidence="3">
    <location>
        <begin position="318"/>
        <end position="376"/>
    </location>
</feature>
<evidence type="ECO:0000259" key="3">
    <source>
        <dbReference type="Pfam" id="PF17782"/>
    </source>
</evidence>
<dbReference type="InterPro" id="IPR057666">
    <property type="entry name" value="DrpA_SLOG"/>
</dbReference>
<accession>A0ABZ2UWD0</accession>
<dbReference type="EMBL" id="CP150886">
    <property type="protein sequence ID" value="WZB89412.1"/>
    <property type="molecule type" value="Genomic_DNA"/>
</dbReference>
<evidence type="ECO:0000259" key="2">
    <source>
        <dbReference type="Pfam" id="PF02481"/>
    </source>
</evidence>
<dbReference type="Pfam" id="PF02481">
    <property type="entry name" value="DNA_processg_A"/>
    <property type="match status" value="1"/>
</dbReference>
<dbReference type="Pfam" id="PF17782">
    <property type="entry name" value="WHD_DprA"/>
    <property type="match status" value="1"/>
</dbReference>
<organism evidence="4 5">
    <name type="scientific">Okeanomitos corallinicola TIOX110</name>
    <dbReference type="NCBI Taxonomy" id="3133117"/>
    <lineage>
        <taxon>Bacteria</taxon>
        <taxon>Bacillati</taxon>
        <taxon>Cyanobacteriota</taxon>
        <taxon>Cyanophyceae</taxon>
        <taxon>Nostocales</taxon>
        <taxon>Aphanizomenonaceae</taxon>
        <taxon>Okeanomitos</taxon>
    </lineage>
</organism>
<gene>
    <name evidence="4" type="primary">dprA</name>
    <name evidence="4" type="ORF">WJM97_06930</name>
</gene>
<sequence length="381" mass="42025">MSTVEDRKYWLSWSQISGIGPILLQRLHQHFDNLETAWKASPAELRKVEGFGFQTLEKVVQQRSKINPEQLLVQHQQINSHFWTPADSEYPQLLKEIPTPPPILYYRGEVDLQENSGQKPLVGIVGTRKPTEYGIKWTRQISTALAKNGFTVVSGMADGIDAESHTAAMEAGGRTIAVVGTGVDVIYPHKNKDLYQKILKSGIVISEYPAKTAPNRTHFPRRNRIIAGLSRAILVMEAGTKSGALITATYANEFCRDVYALPGRVDDEPSQGCLKLISQGAGLINQQLSELLIMLGAIPQIDVDTPIVKSVVKSDPVPQPIQPNLEPELQQVINTLAVDALPFDFIVQKTGMDAGLVSSSLLQLELMGLVSQLPGMRYQRV</sequence>
<dbReference type="SUPFAM" id="SSF102405">
    <property type="entry name" value="MCP/YpsA-like"/>
    <property type="match status" value="1"/>
</dbReference>
<dbReference type="Proteomes" id="UP001483337">
    <property type="component" value="Chromosome"/>
</dbReference>